<feature type="signal peptide" evidence="2">
    <location>
        <begin position="1"/>
        <end position="21"/>
    </location>
</feature>
<evidence type="ECO:0000256" key="1">
    <source>
        <dbReference type="SAM" id="MobiDB-lite"/>
    </source>
</evidence>
<feature type="region of interest" description="Disordered" evidence="1">
    <location>
        <begin position="465"/>
        <end position="521"/>
    </location>
</feature>
<evidence type="ECO:0000313" key="4">
    <source>
        <dbReference type="Proteomes" id="UP000078340"/>
    </source>
</evidence>
<sequence length="521" mass="58093">MRRFWIAALAVAAWLPAPGLGLPQGDPSETSQDGNAGAGVAALTDEELVKIAEDFSEKEFKRRLINYDLEKFFIASQPPPQSSSLKARQEGQLTDLAIESKTGVPTFSAIRSSIDNFEPDSMKGLKKMMMAGGFARWVKNMVNVYSTNSTDVERVVVATSIIPFMRCAFDASAKAEKGKENVDLRFALCTATDLVSLTPAWPLAAAVTITLDLVRTIPLAMAINEEWEHLMVPENLNQRRADNWALQRRLIITDLVSGECKARVRTQYAAMQVSTLFEECRVKGTLYAGAMQAAATEEERQRIRETESLEGKAEVEQKTCEAMSQLRTQLVEQTLEESTKLLKTRRFEFDELFFKNHVAWMMENRPRGFGGIQMKPKPLIDFAMSVRSEYKLEMTRSHKANDRDHKGLADGTAAPTEHLPRFFAKHGYADADPKKIKKDGGGKGNWGNFGEEVVDEDFRFTNARRRSNSSTVSHHMGEFKTKFDVNEPEPVFEESVHGPTSDEGDDLSKTDSSESGGSSAH</sequence>
<feature type="chain" id="PRO_5008102943" evidence="2">
    <location>
        <begin position="22"/>
        <end position="521"/>
    </location>
</feature>
<comment type="caution">
    <text evidence="3">The sequence shown here is derived from an EMBL/GenBank/DDBJ whole genome shotgun (WGS) entry which is preliminary data.</text>
</comment>
<dbReference type="Proteomes" id="UP000078340">
    <property type="component" value="Unassembled WGS sequence"/>
</dbReference>
<feature type="region of interest" description="Disordered" evidence="1">
    <location>
        <begin position="396"/>
        <end position="416"/>
    </location>
</feature>
<proteinExistence type="predicted"/>
<protein>
    <submittedName>
        <fullName evidence="3">F1F0-ATP synthase regulatory factor Stf2</fullName>
    </submittedName>
</protein>
<feature type="compositionally biased region" description="Basic and acidic residues" evidence="1">
    <location>
        <begin position="475"/>
        <end position="485"/>
    </location>
</feature>
<feature type="compositionally biased region" description="Basic and acidic residues" evidence="1">
    <location>
        <begin position="396"/>
        <end position="408"/>
    </location>
</feature>
<evidence type="ECO:0000256" key="2">
    <source>
        <dbReference type="SAM" id="SignalP"/>
    </source>
</evidence>
<organism evidence="3 4">
    <name type="scientific">Purpureocillium lilacinum</name>
    <name type="common">Paecilomyces lilacinus</name>
    <dbReference type="NCBI Taxonomy" id="33203"/>
    <lineage>
        <taxon>Eukaryota</taxon>
        <taxon>Fungi</taxon>
        <taxon>Dikarya</taxon>
        <taxon>Ascomycota</taxon>
        <taxon>Pezizomycotina</taxon>
        <taxon>Sordariomycetes</taxon>
        <taxon>Hypocreomycetidae</taxon>
        <taxon>Hypocreales</taxon>
        <taxon>Ophiocordycipitaceae</taxon>
        <taxon>Purpureocillium</taxon>
    </lineage>
</organism>
<dbReference type="EMBL" id="LSBI01000009">
    <property type="protein sequence ID" value="OAQ81022.1"/>
    <property type="molecule type" value="Genomic_DNA"/>
</dbReference>
<evidence type="ECO:0000313" key="3">
    <source>
        <dbReference type="EMBL" id="OAQ81022.1"/>
    </source>
</evidence>
<accession>A0A179GTD6</accession>
<dbReference type="AlphaFoldDB" id="A0A179GTD6"/>
<gene>
    <name evidence="3" type="ORF">VFPFJ_09477</name>
</gene>
<reference evidence="3 4" key="1">
    <citation type="submission" date="2016-02" db="EMBL/GenBank/DDBJ databases">
        <title>Biosynthesis of antibiotic leucinostatins and their inhibition on Phytophthora in bio-control Purpureocillium lilacinum.</title>
        <authorList>
            <person name="Wang G."/>
            <person name="Liu Z."/>
            <person name="Lin R."/>
            <person name="Li E."/>
            <person name="Mao Z."/>
            <person name="Ling J."/>
            <person name="Yin W."/>
            <person name="Xie B."/>
        </authorList>
    </citation>
    <scope>NUCLEOTIDE SEQUENCE [LARGE SCALE GENOMIC DNA]</scope>
    <source>
        <strain evidence="3">PLFJ-1</strain>
    </source>
</reference>
<keyword evidence="2" id="KW-0732">Signal</keyword>
<name>A0A179GTD6_PURLI</name>